<accession>A0A7R9QTF2</accession>
<evidence type="ECO:0000313" key="2">
    <source>
        <dbReference type="EMBL" id="CAD7656154.1"/>
    </source>
</evidence>
<dbReference type="Proteomes" id="UP000728032">
    <property type="component" value="Unassembled WGS sequence"/>
</dbReference>
<evidence type="ECO:0000313" key="3">
    <source>
        <dbReference type="Proteomes" id="UP000728032"/>
    </source>
</evidence>
<dbReference type="EMBL" id="OC925471">
    <property type="protein sequence ID" value="CAD7656154.1"/>
    <property type="molecule type" value="Genomic_DNA"/>
</dbReference>
<feature type="compositionally biased region" description="Polar residues" evidence="1">
    <location>
        <begin position="331"/>
        <end position="340"/>
    </location>
</feature>
<feature type="region of interest" description="Disordered" evidence="1">
    <location>
        <begin position="225"/>
        <end position="251"/>
    </location>
</feature>
<feature type="compositionally biased region" description="Low complexity" evidence="1">
    <location>
        <begin position="239"/>
        <end position="250"/>
    </location>
</feature>
<dbReference type="AlphaFoldDB" id="A0A7R9QTF2"/>
<dbReference type="EMBL" id="CAJPVJ010010646">
    <property type="protein sequence ID" value="CAG2173341.1"/>
    <property type="molecule type" value="Genomic_DNA"/>
</dbReference>
<gene>
    <name evidence="2" type="ORF">ONB1V03_LOCUS12794</name>
</gene>
<evidence type="ECO:0000256" key="1">
    <source>
        <dbReference type="SAM" id="MobiDB-lite"/>
    </source>
</evidence>
<organism evidence="2">
    <name type="scientific">Oppiella nova</name>
    <dbReference type="NCBI Taxonomy" id="334625"/>
    <lineage>
        <taxon>Eukaryota</taxon>
        <taxon>Metazoa</taxon>
        <taxon>Ecdysozoa</taxon>
        <taxon>Arthropoda</taxon>
        <taxon>Chelicerata</taxon>
        <taxon>Arachnida</taxon>
        <taxon>Acari</taxon>
        <taxon>Acariformes</taxon>
        <taxon>Sarcoptiformes</taxon>
        <taxon>Oribatida</taxon>
        <taxon>Brachypylina</taxon>
        <taxon>Oppioidea</taxon>
        <taxon>Oppiidae</taxon>
        <taxon>Oppiella</taxon>
    </lineage>
</organism>
<sequence>MTRLRKHKRRPSNVNHFSDSEAVAMDQYSDADSGAGSGGGGGSRYNPINSFIRHASSARDSVSVEDPLEKQRILQSLVGAGGSTAKNRRLSLDEFIQNNRRLKIHKFMTQTIDQSASDVSLSDGESSFMSSQKSPSSSPGRRSPSNLMRQFSAISEASQEDQYSRGVSRNNTLPGDSSSDSISLLHNSPIMKQESETDVLLNDIHTIQESSRSPCMAYCDIDSPQPSSSGYMRQDKMLSSTSSTSSGASTPNHFFPPAITVTNASIEHYSDYEPDIRCSAHPYHQTLGQRSSYGSMACELTVPVQPVRRLSEPSPNPMTGVGVGGVDSKRSTSPGSQSCCSPMLKKIGDSGGRGRKFSLEMVPRIQINTVGVPGDPNTTPNPCKKAGVHYLNPMSITGSSDRTISESNLSTSGYSSLSSPGISRCNSSSPFPEEIGGVSAELTTIVIPDVPQLEFKNQHNHHHQQQLGSDYRPSNYGNFLSIPVFTFPAKDDRRHRPKTPTSHHNPVVVCPEIKISPAESYE</sequence>
<proteinExistence type="predicted"/>
<reference evidence="2" key="1">
    <citation type="submission" date="2020-11" db="EMBL/GenBank/DDBJ databases">
        <authorList>
            <person name="Tran Van P."/>
        </authorList>
    </citation>
    <scope>NUCLEOTIDE SEQUENCE</scope>
</reference>
<feature type="region of interest" description="Disordered" evidence="1">
    <location>
        <begin position="1"/>
        <end position="48"/>
    </location>
</feature>
<keyword evidence="3" id="KW-1185">Reference proteome</keyword>
<feature type="region of interest" description="Disordered" evidence="1">
    <location>
        <begin position="114"/>
        <end position="183"/>
    </location>
</feature>
<protein>
    <submittedName>
        <fullName evidence="2">Uncharacterized protein</fullName>
    </submittedName>
</protein>
<feature type="non-terminal residue" evidence="2">
    <location>
        <position position="522"/>
    </location>
</feature>
<feature type="compositionally biased region" description="Polar residues" evidence="1">
    <location>
        <begin position="146"/>
        <end position="175"/>
    </location>
</feature>
<feature type="compositionally biased region" description="Low complexity" evidence="1">
    <location>
        <begin position="126"/>
        <end position="145"/>
    </location>
</feature>
<name>A0A7R9QTF2_9ACAR</name>
<feature type="compositionally biased region" description="Basic residues" evidence="1">
    <location>
        <begin position="1"/>
        <end position="11"/>
    </location>
</feature>
<feature type="compositionally biased region" description="Polar residues" evidence="1">
    <location>
        <begin position="114"/>
        <end position="125"/>
    </location>
</feature>
<feature type="region of interest" description="Disordered" evidence="1">
    <location>
        <begin position="308"/>
        <end position="345"/>
    </location>
</feature>